<proteinExistence type="predicted"/>
<gene>
    <name evidence="2" type="ORF">RUJ08_14655</name>
</gene>
<dbReference type="InterPro" id="IPR032637">
    <property type="entry name" value="Phage_holin-like"/>
</dbReference>
<evidence type="ECO:0000313" key="3">
    <source>
        <dbReference type="Proteomes" id="UP001187868"/>
    </source>
</evidence>
<dbReference type="EMBL" id="JAWLLM010000015">
    <property type="protein sequence ID" value="MDV7043367.1"/>
    <property type="molecule type" value="Genomic_DNA"/>
</dbReference>
<accession>A0ABU4EH39</accession>
<reference evidence="2 3" key="1">
    <citation type="submission" date="2023-10" db="EMBL/GenBank/DDBJ databases">
        <title>Clonality and diversity in the soft rot Dickeya solani phytopathogen.</title>
        <authorList>
            <person name="Pedron J."/>
            <person name="Van Gijisegem F."/>
            <person name="Portier P."/>
            <person name="Taghouti G."/>
        </authorList>
    </citation>
    <scope>NUCLEOTIDE SEQUENCE [LARGE SCALE GENOMIC DNA]</scope>
    <source>
        <strain evidence="2 3">FVG2-MFV017-A9</strain>
    </source>
</reference>
<name>A0ABU4EH39_9GAMM</name>
<dbReference type="Pfam" id="PF16931">
    <property type="entry name" value="Phage_holin_8"/>
    <property type="match status" value="1"/>
</dbReference>
<keyword evidence="1" id="KW-0472">Membrane</keyword>
<evidence type="ECO:0000313" key="2">
    <source>
        <dbReference type="EMBL" id="MDV7043367.1"/>
    </source>
</evidence>
<feature type="transmembrane region" description="Helical" evidence="1">
    <location>
        <begin position="84"/>
        <end position="105"/>
    </location>
</feature>
<keyword evidence="1" id="KW-0812">Transmembrane</keyword>
<dbReference type="Proteomes" id="UP001187868">
    <property type="component" value="Unassembled WGS sequence"/>
</dbReference>
<keyword evidence="3" id="KW-1185">Reference proteome</keyword>
<sequence length="125" mass="12698">MSDPATGSAVATALTGATIFGIATQTDYGVVFGAFAGAVYYVAAAADVPLVKRGCYFLTSFITGVLGADFAGDRITAMTGYEKQALAPLAAVLVSAMAIKTLAWLNSQSITSWLSRFRGGGSGNG</sequence>
<evidence type="ECO:0000256" key="1">
    <source>
        <dbReference type="SAM" id="Phobius"/>
    </source>
</evidence>
<feature type="transmembrane region" description="Helical" evidence="1">
    <location>
        <begin position="31"/>
        <end position="48"/>
    </location>
</feature>
<dbReference type="RefSeq" id="WP_057082887.1">
    <property type="nucleotide sequence ID" value="NZ_CP104920.1"/>
</dbReference>
<organism evidence="2 3">
    <name type="scientific">Dickeya solani</name>
    <dbReference type="NCBI Taxonomy" id="1089444"/>
    <lineage>
        <taxon>Bacteria</taxon>
        <taxon>Pseudomonadati</taxon>
        <taxon>Pseudomonadota</taxon>
        <taxon>Gammaproteobacteria</taxon>
        <taxon>Enterobacterales</taxon>
        <taxon>Pectobacteriaceae</taxon>
        <taxon>Dickeya</taxon>
    </lineage>
</organism>
<keyword evidence="1" id="KW-1133">Transmembrane helix</keyword>
<comment type="caution">
    <text evidence="2">The sequence shown here is derived from an EMBL/GenBank/DDBJ whole genome shotgun (WGS) entry which is preliminary data.</text>
</comment>
<protein>
    <submittedName>
        <fullName evidence="2">Holin</fullName>
    </submittedName>
</protein>